<comment type="caution">
    <text evidence="1">The sequence shown here is derived from an EMBL/GenBank/DDBJ whole genome shotgun (WGS) entry which is preliminary data.</text>
</comment>
<dbReference type="OrthoDB" id="5117958at2"/>
<gene>
    <name evidence="1" type="ORF">CW354_10675</name>
</gene>
<keyword evidence="2" id="KW-1185">Reference proteome</keyword>
<sequence length="262" mass="28558">MPISFTPINKEGCWYGSTWIVDDEDALAEMIARVALGQSRGVERILKATDALPAGYPTGGFAGAKALLTVEEGVDPYHRDGWVFQVISWIAAHRQDADALIRAPQMIKADKGLDGLIVEFDDDDVARVVICEEKATEHARQKIKGAVWPEFAEFETGARDNELVATVAALLERSGDPELDKTVADILWSDKRSFRVAVTVGGAYATAKGRKRLFKGYEDVVSGGVDRRRAETLPLDDIRLWIASIAEKSAAIVSEAEGLADV</sequence>
<organism evidence="1 2">
    <name type="scientific">Hyphococcus luteus</name>
    <dbReference type="NCBI Taxonomy" id="2058213"/>
    <lineage>
        <taxon>Bacteria</taxon>
        <taxon>Pseudomonadati</taxon>
        <taxon>Pseudomonadota</taxon>
        <taxon>Alphaproteobacteria</taxon>
        <taxon>Parvularculales</taxon>
        <taxon>Parvularculaceae</taxon>
        <taxon>Hyphococcus</taxon>
    </lineage>
</organism>
<name>A0A2S7K8A3_9PROT</name>
<evidence type="ECO:0000313" key="2">
    <source>
        <dbReference type="Proteomes" id="UP000239504"/>
    </source>
</evidence>
<dbReference type="Proteomes" id="UP000239504">
    <property type="component" value="Unassembled WGS sequence"/>
</dbReference>
<protein>
    <submittedName>
        <fullName evidence="1">Uncharacterized protein</fullName>
    </submittedName>
</protein>
<reference evidence="1 2" key="1">
    <citation type="submission" date="2017-12" db="EMBL/GenBank/DDBJ databases">
        <authorList>
            <person name="Hurst M.R.H."/>
        </authorList>
    </citation>
    <scope>NUCLEOTIDE SEQUENCE [LARGE SCALE GENOMIC DNA]</scope>
    <source>
        <strain evidence="1 2">SY-3-19</strain>
    </source>
</reference>
<evidence type="ECO:0000313" key="1">
    <source>
        <dbReference type="EMBL" id="PQA88726.1"/>
    </source>
</evidence>
<dbReference type="AlphaFoldDB" id="A0A2S7K8A3"/>
<dbReference type="RefSeq" id="WP_104829965.1">
    <property type="nucleotide sequence ID" value="NZ_PJCH01000005.1"/>
</dbReference>
<dbReference type="EMBL" id="PJCH01000005">
    <property type="protein sequence ID" value="PQA88726.1"/>
    <property type="molecule type" value="Genomic_DNA"/>
</dbReference>
<accession>A0A2S7K8A3</accession>
<proteinExistence type="predicted"/>